<feature type="transmembrane region" description="Helical" evidence="5">
    <location>
        <begin position="51"/>
        <end position="72"/>
    </location>
</feature>
<gene>
    <name evidence="7" type="ORF">GCL57_00580</name>
</gene>
<feature type="transmembrane region" description="Helical" evidence="5">
    <location>
        <begin position="241"/>
        <end position="257"/>
    </location>
</feature>
<dbReference type="AlphaFoldDB" id="A0A833JEI2"/>
<dbReference type="PANTHER" id="PTHR37422:SF17">
    <property type="entry name" value="O-ANTIGEN LIGASE"/>
    <property type="match status" value="1"/>
</dbReference>
<feature type="transmembrane region" description="Helical" evidence="5">
    <location>
        <begin position="100"/>
        <end position="119"/>
    </location>
</feature>
<feature type="transmembrane region" description="Helical" evidence="5">
    <location>
        <begin position="199"/>
        <end position="220"/>
    </location>
</feature>
<evidence type="ECO:0000256" key="4">
    <source>
        <dbReference type="ARBA" id="ARBA00023136"/>
    </source>
</evidence>
<reference evidence="7 8" key="1">
    <citation type="submission" date="2019-10" db="EMBL/GenBank/DDBJ databases">
        <title>New genus of Silvanigrellaceae.</title>
        <authorList>
            <person name="Pitt A."/>
            <person name="Hahn M.W."/>
        </authorList>
    </citation>
    <scope>NUCLEOTIDE SEQUENCE [LARGE SCALE GENOMIC DNA]</scope>
    <source>
        <strain evidence="7 8">33A1-SZDP</strain>
    </source>
</reference>
<feature type="transmembrane region" description="Helical" evidence="5">
    <location>
        <begin position="140"/>
        <end position="160"/>
    </location>
</feature>
<dbReference type="Pfam" id="PF04932">
    <property type="entry name" value="Wzy_C"/>
    <property type="match status" value="1"/>
</dbReference>
<keyword evidence="8" id="KW-1185">Reference proteome</keyword>
<evidence type="ECO:0000256" key="3">
    <source>
        <dbReference type="ARBA" id="ARBA00022989"/>
    </source>
</evidence>
<name>A0A833JEI2_9BACT</name>
<feature type="transmembrane region" description="Helical" evidence="5">
    <location>
        <begin position="12"/>
        <end position="39"/>
    </location>
</feature>
<feature type="transmembrane region" description="Helical" evidence="5">
    <location>
        <begin position="263"/>
        <end position="280"/>
    </location>
</feature>
<evidence type="ECO:0000313" key="7">
    <source>
        <dbReference type="EMBL" id="KAB8033224.1"/>
    </source>
</evidence>
<comment type="caution">
    <text evidence="7">The sequence shown here is derived from an EMBL/GenBank/DDBJ whole genome shotgun (WGS) entry which is preliminary data.</text>
</comment>
<evidence type="ECO:0000256" key="1">
    <source>
        <dbReference type="ARBA" id="ARBA00004141"/>
    </source>
</evidence>
<proteinExistence type="predicted"/>
<feature type="transmembrane region" description="Helical" evidence="5">
    <location>
        <begin position="384"/>
        <end position="407"/>
    </location>
</feature>
<dbReference type="GO" id="GO:0016020">
    <property type="term" value="C:membrane"/>
    <property type="evidence" value="ECO:0007669"/>
    <property type="project" value="UniProtKB-SubCell"/>
</dbReference>
<evidence type="ECO:0000256" key="2">
    <source>
        <dbReference type="ARBA" id="ARBA00022692"/>
    </source>
</evidence>
<accession>A0A833JEI2</accession>
<keyword evidence="2 5" id="KW-0812">Transmembrane</keyword>
<dbReference type="PANTHER" id="PTHR37422">
    <property type="entry name" value="TEICHURONIC ACID BIOSYNTHESIS PROTEIN TUAE"/>
    <property type="match status" value="1"/>
</dbReference>
<feature type="domain" description="O-antigen ligase-related" evidence="6">
    <location>
        <begin position="249"/>
        <end position="397"/>
    </location>
</feature>
<dbReference type="EMBL" id="WFLN01000004">
    <property type="protein sequence ID" value="KAB8033224.1"/>
    <property type="molecule type" value="Genomic_DNA"/>
</dbReference>
<comment type="subcellular location">
    <subcellularLocation>
        <location evidence="1">Membrane</location>
        <topology evidence="1">Multi-pass membrane protein</topology>
    </subcellularLocation>
</comment>
<dbReference type="InterPro" id="IPR007016">
    <property type="entry name" value="O-antigen_ligase-rel_domated"/>
</dbReference>
<protein>
    <recommendedName>
        <fullName evidence="6">O-antigen ligase-related domain-containing protein</fullName>
    </recommendedName>
</protein>
<feature type="transmembrane region" description="Helical" evidence="5">
    <location>
        <begin position="442"/>
        <end position="463"/>
    </location>
</feature>
<evidence type="ECO:0000259" key="6">
    <source>
        <dbReference type="Pfam" id="PF04932"/>
    </source>
</evidence>
<evidence type="ECO:0000313" key="8">
    <source>
        <dbReference type="Proteomes" id="UP000442694"/>
    </source>
</evidence>
<dbReference type="InterPro" id="IPR051533">
    <property type="entry name" value="WaaL-like"/>
</dbReference>
<feature type="transmembrane region" description="Helical" evidence="5">
    <location>
        <begin position="419"/>
        <end position="436"/>
    </location>
</feature>
<organism evidence="7 8">
    <name type="scientific">Fluviispira multicolorata</name>
    <dbReference type="NCBI Taxonomy" id="2654512"/>
    <lineage>
        <taxon>Bacteria</taxon>
        <taxon>Pseudomonadati</taxon>
        <taxon>Bdellovibrionota</taxon>
        <taxon>Oligoflexia</taxon>
        <taxon>Silvanigrellales</taxon>
        <taxon>Silvanigrellaceae</taxon>
        <taxon>Fluviispira</taxon>
    </lineage>
</organism>
<feature type="transmembrane region" description="Helical" evidence="5">
    <location>
        <begin position="285"/>
        <end position="302"/>
    </location>
</feature>
<evidence type="ECO:0000256" key="5">
    <source>
        <dbReference type="SAM" id="Phobius"/>
    </source>
</evidence>
<keyword evidence="3 5" id="KW-1133">Transmembrane helix</keyword>
<keyword evidence="4 5" id="KW-0472">Membrane</keyword>
<sequence>MILSSLFFLLPFFLYLGIAIQGAGFYLCCVFAPFGYYLYKSKKLSLFFIKISILLILLHILFPAFNFITYYFQNKAMPQSIYNLQENLNHIIDSNFPSSFFFAGSISIIFILISRMTPFKKIFKGNKTKTNQKPAEINPLKYFIAGLLPASLLFCAILIYQHYTGFELRSHVKYGLQLSNDNLLQNGTFRVYGFYGHPLTVAAIGLAYAVFSWTLLWIFIAKRSQSRFYFIPFEKHKYIPLIYLCLITIANTISVILSSGRTATMINFLILIGVPAFICFKRKPIFTILVTIFISISSFFIAKKYGVIERIDVTANSILNSRTLEDGNNRQYFWEVYTQMFLDKPIVGQGSVWIAHGVREQYYDKLGYAHITQKFNAHNNYLEIFASVGITGALLIIYFIFMILSILKKELQTQKDSSIFLFTTLIVTLTANIFHATTQNVFFDSSFIYIILSLIYVIIWHIIDKNMVNNKKE</sequence>
<dbReference type="Proteomes" id="UP000442694">
    <property type="component" value="Unassembled WGS sequence"/>
</dbReference>